<dbReference type="InterPro" id="IPR037069">
    <property type="entry name" value="AcylCoA_DH/ox_N_sf"/>
</dbReference>
<name>A0ABP7NQH4_9GAMM</name>
<feature type="domain" description="Acyl-CoA dehydrogenase/oxidase N-terminal" evidence="8">
    <location>
        <begin position="40"/>
        <end position="156"/>
    </location>
</feature>
<dbReference type="Gene3D" id="1.10.540.10">
    <property type="entry name" value="Acyl-CoA dehydrogenase/oxidase, N-terminal domain"/>
    <property type="match status" value="1"/>
</dbReference>
<evidence type="ECO:0000259" key="9">
    <source>
        <dbReference type="Pfam" id="PF12806"/>
    </source>
</evidence>
<comment type="similarity">
    <text evidence="2 5">Belongs to the acyl-CoA dehydrogenase family.</text>
</comment>
<evidence type="ECO:0000313" key="10">
    <source>
        <dbReference type="EMBL" id="GAA3951059.1"/>
    </source>
</evidence>
<evidence type="ECO:0000259" key="7">
    <source>
        <dbReference type="Pfam" id="PF02770"/>
    </source>
</evidence>
<keyword evidence="11" id="KW-1185">Reference proteome</keyword>
<dbReference type="RefSeq" id="WP_344803461.1">
    <property type="nucleotide sequence ID" value="NZ_BAABBO010000001.1"/>
</dbReference>
<dbReference type="InterPro" id="IPR009075">
    <property type="entry name" value="AcylCo_DH/oxidase_C"/>
</dbReference>
<dbReference type="Pfam" id="PF12806">
    <property type="entry name" value="Acyl-CoA_dh_C"/>
    <property type="match status" value="1"/>
</dbReference>
<dbReference type="SUPFAM" id="SSF56645">
    <property type="entry name" value="Acyl-CoA dehydrogenase NM domain-like"/>
    <property type="match status" value="1"/>
</dbReference>
<feature type="domain" description="Acetyl-CoA dehydrogenase-like C-terminal" evidence="9">
    <location>
        <begin position="469"/>
        <end position="596"/>
    </location>
</feature>
<evidence type="ECO:0000313" key="11">
    <source>
        <dbReference type="Proteomes" id="UP001501337"/>
    </source>
</evidence>
<feature type="domain" description="Acyl-CoA dehydrogenase/oxidase C-terminal" evidence="6">
    <location>
        <begin position="285"/>
        <end position="450"/>
    </location>
</feature>
<dbReference type="InterPro" id="IPR025878">
    <property type="entry name" value="Acyl-CoA_dh-like_C_dom"/>
</dbReference>
<gene>
    <name evidence="10" type="ORF">GCM10022278_07800</name>
</gene>
<dbReference type="Pfam" id="PF00441">
    <property type="entry name" value="Acyl-CoA_dh_1"/>
    <property type="match status" value="1"/>
</dbReference>
<dbReference type="InterPro" id="IPR046373">
    <property type="entry name" value="Acyl-CoA_Oxase/DH_mid-dom_sf"/>
</dbReference>
<dbReference type="InterPro" id="IPR036250">
    <property type="entry name" value="AcylCo_DH-like_C"/>
</dbReference>
<evidence type="ECO:0000256" key="2">
    <source>
        <dbReference type="ARBA" id="ARBA00009347"/>
    </source>
</evidence>
<evidence type="ECO:0000256" key="3">
    <source>
        <dbReference type="ARBA" id="ARBA00022630"/>
    </source>
</evidence>
<dbReference type="PANTHER" id="PTHR42803">
    <property type="entry name" value="ACYL-COA DEHYDROGENASE"/>
    <property type="match status" value="1"/>
</dbReference>
<accession>A0ABP7NQH4</accession>
<evidence type="ECO:0000256" key="4">
    <source>
        <dbReference type="ARBA" id="ARBA00022827"/>
    </source>
</evidence>
<reference evidence="11" key="1">
    <citation type="journal article" date="2019" name="Int. J. Syst. Evol. Microbiol.">
        <title>The Global Catalogue of Microorganisms (GCM) 10K type strain sequencing project: providing services to taxonomists for standard genome sequencing and annotation.</title>
        <authorList>
            <consortium name="The Broad Institute Genomics Platform"/>
            <consortium name="The Broad Institute Genome Sequencing Center for Infectious Disease"/>
            <person name="Wu L."/>
            <person name="Ma J."/>
        </authorList>
    </citation>
    <scope>NUCLEOTIDE SEQUENCE [LARGE SCALE GENOMIC DNA]</scope>
    <source>
        <strain evidence="11">JCM 17555</strain>
    </source>
</reference>
<dbReference type="InterPro" id="IPR009100">
    <property type="entry name" value="AcylCoA_DH/oxidase_NM_dom_sf"/>
</dbReference>
<comment type="cofactor">
    <cofactor evidence="1 5">
        <name>FAD</name>
        <dbReference type="ChEBI" id="CHEBI:57692"/>
    </cofactor>
</comment>
<dbReference type="InterPro" id="IPR006091">
    <property type="entry name" value="Acyl-CoA_Oxase/DH_mid-dom"/>
</dbReference>
<dbReference type="SUPFAM" id="SSF47203">
    <property type="entry name" value="Acyl-CoA dehydrogenase C-terminal domain-like"/>
    <property type="match status" value="1"/>
</dbReference>
<dbReference type="PANTHER" id="PTHR42803:SF3">
    <property type="entry name" value="ACYL-COA DEHYDROGENASE-RELATED"/>
    <property type="match status" value="1"/>
</dbReference>
<dbReference type="Pfam" id="PF02771">
    <property type="entry name" value="Acyl-CoA_dh_N"/>
    <property type="match status" value="1"/>
</dbReference>
<dbReference type="Proteomes" id="UP001501337">
    <property type="component" value="Unassembled WGS sequence"/>
</dbReference>
<dbReference type="InterPro" id="IPR013786">
    <property type="entry name" value="AcylCoA_DH/ox_N"/>
</dbReference>
<evidence type="ECO:0000259" key="8">
    <source>
        <dbReference type="Pfam" id="PF02771"/>
    </source>
</evidence>
<evidence type="ECO:0000259" key="6">
    <source>
        <dbReference type="Pfam" id="PF00441"/>
    </source>
</evidence>
<keyword evidence="4 5" id="KW-0274">FAD</keyword>
<dbReference type="Gene3D" id="1.20.140.10">
    <property type="entry name" value="Butyryl-CoA Dehydrogenase, subunit A, domain 3"/>
    <property type="match status" value="1"/>
</dbReference>
<protein>
    <submittedName>
        <fullName evidence="10">Acyl-CoA dehydrogenase</fullName>
    </submittedName>
</protein>
<organism evidence="10 11">
    <name type="scientific">Allohahella marinimesophila</name>
    <dbReference type="NCBI Taxonomy" id="1054972"/>
    <lineage>
        <taxon>Bacteria</taxon>
        <taxon>Pseudomonadati</taxon>
        <taxon>Pseudomonadota</taxon>
        <taxon>Gammaproteobacteria</taxon>
        <taxon>Oceanospirillales</taxon>
        <taxon>Hahellaceae</taxon>
        <taxon>Allohahella</taxon>
    </lineage>
</organism>
<dbReference type="EMBL" id="BAABBO010000001">
    <property type="protein sequence ID" value="GAA3951059.1"/>
    <property type="molecule type" value="Genomic_DNA"/>
</dbReference>
<dbReference type="Gene3D" id="2.40.110.10">
    <property type="entry name" value="Butyryl-CoA Dehydrogenase, subunit A, domain 2"/>
    <property type="match status" value="1"/>
</dbReference>
<sequence length="600" mass="65294">MTDQLLNERDLDFLLFDVLKADDLCERSEFSDHNRESLTAALQTAAGIAQEYLLPHNRLLDEDEPQFDGKTVSIRPEVKQAMTAIADAGFLAGRESQEEGGIALPETVMLACMAYFMAANPSTSGYPFLTMAAARLLKNFGSDSLKEHFLPHMQSGRFSGTMALTEPQAGSSLADITTKAIPADDGSYRIKGHKIYISGGDHELTDNIVHMVLAKIEGAPAGVKGISLFVVPKFLLKEDGSLGERNDVALAGLFHKLGYRGTTSTALNFGEKGSCVGYLIGEPHQGLKYMFQMMNEARLGVGLGAASIGYRGYLLSLDYAKGRPQGRSATSRDPLAPPVNIIEHADVRRMLLAQKAYCEGALALTLYGGRLVDDVSSAPQAEADEAQILLDLLTPVMKAWPSEYGVKANDLAIQVYGGAGYTREYPVEQCWRDNRLNPIHEGTNGIQALDLLGRKVWQENGQGLTLLHKRIQNTLSSAPPELEVEVKKLDALIKQVAAVTATVGAAMQKSGPDVALSNAASYLHLVGHTAVAWLWLMQAAEAQHLLKATDASNDEAVAFYSGKLQACRFFYRHELPLVQRDVDLLMSGDTTTLDMQSNWF</sequence>
<evidence type="ECO:0000256" key="5">
    <source>
        <dbReference type="RuleBase" id="RU362125"/>
    </source>
</evidence>
<keyword evidence="5" id="KW-0560">Oxidoreductase</keyword>
<comment type="caution">
    <text evidence="10">The sequence shown here is derived from an EMBL/GenBank/DDBJ whole genome shotgun (WGS) entry which is preliminary data.</text>
</comment>
<dbReference type="InterPro" id="IPR052166">
    <property type="entry name" value="Diverse_Acyl-CoA_DH"/>
</dbReference>
<evidence type="ECO:0000256" key="1">
    <source>
        <dbReference type="ARBA" id="ARBA00001974"/>
    </source>
</evidence>
<dbReference type="Pfam" id="PF02770">
    <property type="entry name" value="Acyl-CoA_dh_M"/>
    <property type="match status" value="1"/>
</dbReference>
<proteinExistence type="inferred from homology"/>
<keyword evidence="3 5" id="KW-0285">Flavoprotein</keyword>
<feature type="domain" description="Acyl-CoA oxidase/dehydrogenase middle" evidence="7">
    <location>
        <begin position="162"/>
        <end position="269"/>
    </location>
</feature>